<dbReference type="InterPro" id="IPR055123">
    <property type="entry name" value="SpnB-like_Rossmann"/>
</dbReference>
<evidence type="ECO:0000256" key="2">
    <source>
        <dbReference type="ARBA" id="ARBA00004792"/>
    </source>
</evidence>
<feature type="region of interest" description="C-terminal hotdog fold" evidence="9">
    <location>
        <begin position="1030"/>
        <end position="1169"/>
    </location>
</feature>
<dbReference type="InterPro" id="IPR050091">
    <property type="entry name" value="PKS_NRPS_Biosynth_Enz"/>
</dbReference>
<keyword evidence="8" id="KW-0012">Acyltransferase</keyword>
<dbReference type="Pfam" id="PF14765">
    <property type="entry name" value="PS-DH"/>
    <property type="match status" value="1"/>
</dbReference>
<dbReference type="InterPro" id="IPR049551">
    <property type="entry name" value="PKS_DH_C"/>
</dbReference>
<dbReference type="InterPro" id="IPR015083">
    <property type="entry name" value="NorB/c/GfsB-D-like_docking"/>
</dbReference>
<dbReference type="InterPro" id="IPR016039">
    <property type="entry name" value="Thiolase-like"/>
</dbReference>
<dbReference type="PANTHER" id="PTHR43775:SF51">
    <property type="entry name" value="INACTIVE PHENOLPHTHIOCEROL SYNTHESIS POLYKETIDE SYNTHASE TYPE I PKS1-RELATED"/>
    <property type="match status" value="1"/>
</dbReference>
<dbReference type="SMART" id="SM00823">
    <property type="entry name" value="PKS_PP"/>
    <property type="match status" value="1"/>
</dbReference>
<dbReference type="CDD" id="cd00833">
    <property type="entry name" value="PKS"/>
    <property type="match status" value="1"/>
</dbReference>
<dbReference type="InterPro" id="IPR020807">
    <property type="entry name" value="PKS_DH"/>
</dbReference>
<dbReference type="SMART" id="SM00824">
    <property type="entry name" value="PKS_TE"/>
    <property type="match status" value="1"/>
</dbReference>
<dbReference type="Pfam" id="PF00550">
    <property type="entry name" value="PP-binding"/>
    <property type="match status" value="1"/>
</dbReference>
<dbReference type="InterPro" id="IPR014031">
    <property type="entry name" value="Ketoacyl_synth_C"/>
</dbReference>
<dbReference type="InterPro" id="IPR009081">
    <property type="entry name" value="PP-bd_ACP"/>
</dbReference>
<dbReference type="InterPro" id="IPR042104">
    <property type="entry name" value="PKS_dehydratase_sf"/>
</dbReference>
<dbReference type="InterPro" id="IPR029058">
    <property type="entry name" value="AB_hydrolase_fold"/>
</dbReference>
<comment type="caution">
    <text evidence="13">The sequence shown here is derived from an EMBL/GenBank/DDBJ whole genome shotgun (WGS) entry which is preliminary data.</text>
</comment>
<dbReference type="GO" id="GO:0006633">
    <property type="term" value="P:fatty acid biosynthetic process"/>
    <property type="evidence" value="ECO:0007669"/>
    <property type="project" value="InterPro"/>
</dbReference>
<dbReference type="InterPro" id="IPR049552">
    <property type="entry name" value="PKS_DH_N"/>
</dbReference>
<dbReference type="SUPFAM" id="SSF53901">
    <property type="entry name" value="Thiolase-like"/>
    <property type="match status" value="1"/>
</dbReference>
<evidence type="ECO:0000259" key="12">
    <source>
        <dbReference type="PROSITE" id="PS52019"/>
    </source>
</evidence>
<feature type="active site" description="Proton acceptor; for dehydratase activity" evidence="9">
    <location>
        <position position="926"/>
    </location>
</feature>
<keyword evidence="4" id="KW-0597">Phosphoprotein</keyword>
<dbReference type="PROSITE" id="PS00606">
    <property type="entry name" value="KS3_1"/>
    <property type="match status" value="1"/>
</dbReference>
<dbReference type="GO" id="GO:0033068">
    <property type="term" value="P:macrolide biosynthetic process"/>
    <property type="evidence" value="ECO:0007669"/>
    <property type="project" value="UniProtKB-ARBA"/>
</dbReference>
<name>A0A7W7SA64_9ACTN</name>
<evidence type="ECO:0000256" key="9">
    <source>
        <dbReference type="PROSITE-ProRule" id="PRU01363"/>
    </source>
</evidence>
<organism evidence="13 14">
    <name type="scientific">Kitasatospora gansuensis</name>
    <dbReference type="NCBI Taxonomy" id="258050"/>
    <lineage>
        <taxon>Bacteria</taxon>
        <taxon>Bacillati</taxon>
        <taxon>Actinomycetota</taxon>
        <taxon>Actinomycetes</taxon>
        <taxon>Kitasatosporales</taxon>
        <taxon>Streptomycetaceae</taxon>
        <taxon>Kitasatospora</taxon>
    </lineage>
</organism>
<dbReference type="Gene3D" id="3.10.129.110">
    <property type="entry name" value="Polyketide synthase dehydratase"/>
    <property type="match status" value="1"/>
</dbReference>
<dbReference type="Proteomes" id="UP000573327">
    <property type="component" value="Unassembled WGS sequence"/>
</dbReference>
<comment type="pathway">
    <text evidence="2">Antibiotic biosynthesis.</text>
</comment>
<dbReference type="GO" id="GO:0004312">
    <property type="term" value="F:fatty acid synthase activity"/>
    <property type="evidence" value="ECO:0007669"/>
    <property type="project" value="TreeGrafter"/>
</dbReference>
<dbReference type="InterPro" id="IPR036736">
    <property type="entry name" value="ACP-like_sf"/>
</dbReference>
<dbReference type="Gene3D" id="3.40.50.1820">
    <property type="entry name" value="alpha/beta hydrolase"/>
    <property type="match status" value="1"/>
</dbReference>
<dbReference type="Gene3D" id="1.10.1200.10">
    <property type="entry name" value="ACP-like"/>
    <property type="match status" value="1"/>
</dbReference>
<keyword evidence="7" id="KW-0511">Multifunctional enzyme</keyword>
<dbReference type="SMART" id="SM00826">
    <property type="entry name" value="PKS_DH"/>
    <property type="match status" value="1"/>
</dbReference>
<dbReference type="SMART" id="SM00827">
    <property type="entry name" value="PKS_AT"/>
    <property type="match status" value="1"/>
</dbReference>
<dbReference type="Pfam" id="PF22953">
    <property type="entry name" value="SpnB_Rossmann"/>
    <property type="match status" value="1"/>
</dbReference>
<keyword evidence="3" id="KW-0596">Phosphopantetheine</keyword>
<dbReference type="InterPro" id="IPR006162">
    <property type="entry name" value="Ppantetheine_attach_site"/>
</dbReference>
<evidence type="ECO:0000313" key="13">
    <source>
        <dbReference type="EMBL" id="MBB4946118.1"/>
    </source>
</evidence>
<evidence type="ECO:0000259" key="10">
    <source>
        <dbReference type="PROSITE" id="PS50075"/>
    </source>
</evidence>
<dbReference type="PROSITE" id="PS52004">
    <property type="entry name" value="KS3_2"/>
    <property type="match status" value="1"/>
</dbReference>
<feature type="domain" description="PKS/mFAS DH" evidence="12">
    <location>
        <begin position="894"/>
        <end position="1169"/>
    </location>
</feature>
<dbReference type="InterPro" id="IPR020802">
    <property type="entry name" value="TesA-like"/>
</dbReference>
<dbReference type="Gene3D" id="3.40.366.10">
    <property type="entry name" value="Malonyl-Coenzyme A Acyl Carrier Protein, domain 2"/>
    <property type="match status" value="1"/>
</dbReference>
<dbReference type="SMART" id="SM00825">
    <property type="entry name" value="PKS_KS"/>
    <property type="match status" value="1"/>
</dbReference>
<dbReference type="SUPFAM" id="SSF53474">
    <property type="entry name" value="alpha/beta-Hydrolases"/>
    <property type="match status" value="1"/>
</dbReference>
<evidence type="ECO:0000256" key="8">
    <source>
        <dbReference type="ARBA" id="ARBA00023315"/>
    </source>
</evidence>
<dbReference type="Pfam" id="PF02801">
    <property type="entry name" value="Ketoacyl-synt_C"/>
    <property type="match status" value="1"/>
</dbReference>
<dbReference type="SUPFAM" id="SSF52151">
    <property type="entry name" value="FabD/lysophospholipase-like"/>
    <property type="match status" value="1"/>
</dbReference>
<dbReference type="CDD" id="cd08956">
    <property type="entry name" value="KR_3_FAS_SDR_x"/>
    <property type="match status" value="1"/>
</dbReference>
<dbReference type="Pfam" id="PF00975">
    <property type="entry name" value="Thioesterase"/>
    <property type="match status" value="1"/>
</dbReference>
<dbReference type="InterPro" id="IPR013968">
    <property type="entry name" value="PKS_KR"/>
</dbReference>
<gene>
    <name evidence="13" type="ORF">F4556_001653</name>
</gene>
<dbReference type="Pfam" id="PF08659">
    <property type="entry name" value="KR"/>
    <property type="match status" value="1"/>
</dbReference>
<dbReference type="Pfam" id="PF21089">
    <property type="entry name" value="PKS_DH_N"/>
    <property type="match status" value="1"/>
</dbReference>
<dbReference type="InterPro" id="IPR036291">
    <property type="entry name" value="NAD(P)-bd_dom_sf"/>
</dbReference>
<dbReference type="GO" id="GO:0004315">
    <property type="term" value="F:3-oxoacyl-[acyl-carrier-protein] synthase activity"/>
    <property type="evidence" value="ECO:0007669"/>
    <property type="project" value="InterPro"/>
</dbReference>
<evidence type="ECO:0000256" key="7">
    <source>
        <dbReference type="ARBA" id="ARBA00023268"/>
    </source>
</evidence>
<dbReference type="InterPro" id="IPR020806">
    <property type="entry name" value="PKS_PP-bd"/>
</dbReference>
<dbReference type="FunFam" id="3.40.47.10:FF:000019">
    <property type="entry name" value="Polyketide synthase type I"/>
    <property type="match status" value="1"/>
</dbReference>
<dbReference type="PROSITE" id="PS00012">
    <property type="entry name" value="PHOSPHOPANTETHEINE"/>
    <property type="match status" value="1"/>
</dbReference>
<feature type="region of interest" description="N-terminal hotdog fold" evidence="9">
    <location>
        <begin position="894"/>
        <end position="1018"/>
    </location>
</feature>
<dbReference type="GO" id="GO:0031177">
    <property type="term" value="F:phosphopantetheine binding"/>
    <property type="evidence" value="ECO:0007669"/>
    <property type="project" value="InterPro"/>
</dbReference>
<dbReference type="InterPro" id="IPR001227">
    <property type="entry name" value="Ac_transferase_dom_sf"/>
</dbReference>
<evidence type="ECO:0000256" key="4">
    <source>
        <dbReference type="ARBA" id="ARBA00022553"/>
    </source>
</evidence>
<dbReference type="Pfam" id="PF00698">
    <property type="entry name" value="Acyl_transf_1"/>
    <property type="match status" value="1"/>
</dbReference>
<feature type="active site" description="Proton donor; for dehydratase activity" evidence="9">
    <location>
        <position position="1091"/>
    </location>
</feature>
<feature type="domain" description="Ketosynthase family 3 (KS3)" evidence="11">
    <location>
        <begin position="36"/>
        <end position="449"/>
    </location>
</feature>
<evidence type="ECO:0000259" key="11">
    <source>
        <dbReference type="PROSITE" id="PS52004"/>
    </source>
</evidence>
<dbReference type="InterPro" id="IPR032821">
    <property type="entry name" value="PKS_assoc"/>
</dbReference>
<dbReference type="Pfam" id="PF16197">
    <property type="entry name" value="KAsynt_C_assoc"/>
    <property type="match status" value="1"/>
</dbReference>
<dbReference type="InterPro" id="IPR049900">
    <property type="entry name" value="PKS_mFAS_DH"/>
</dbReference>
<keyword evidence="14" id="KW-1185">Reference proteome</keyword>
<dbReference type="Gene3D" id="3.40.50.720">
    <property type="entry name" value="NAD(P)-binding Rossmann-like Domain"/>
    <property type="match status" value="1"/>
</dbReference>
<dbReference type="Gene3D" id="3.30.70.3290">
    <property type="match status" value="1"/>
</dbReference>
<dbReference type="InterPro" id="IPR018201">
    <property type="entry name" value="Ketoacyl_synth_AS"/>
</dbReference>
<keyword evidence="5 13" id="KW-0808">Transferase</keyword>
<evidence type="ECO:0000256" key="5">
    <source>
        <dbReference type="ARBA" id="ARBA00022679"/>
    </source>
</evidence>
<dbReference type="InterPro" id="IPR020841">
    <property type="entry name" value="PKS_Beta-ketoAc_synthase_dom"/>
</dbReference>
<dbReference type="Pfam" id="PF08990">
    <property type="entry name" value="Docking"/>
    <property type="match status" value="1"/>
</dbReference>
<dbReference type="InterPro" id="IPR001031">
    <property type="entry name" value="Thioesterase"/>
</dbReference>
<dbReference type="PROSITE" id="PS52019">
    <property type="entry name" value="PKS_MFAS_DH"/>
    <property type="match status" value="1"/>
</dbReference>
<dbReference type="SMART" id="SM00822">
    <property type="entry name" value="PKS_KR"/>
    <property type="match status" value="1"/>
</dbReference>
<dbReference type="InterPro" id="IPR016036">
    <property type="entry name" value="Malonyl_transacylase_ACP-bd"/>
</dbReference>
<reference evidence="13 14" key="1">
    <citation type="submission" date="2020-08" db="EMBL/GenBank/DDBJ databases">
        <title>Sequencing the genomes of 1000 actinobacteria strains.</title>
        <authorList>
            <person name="Klenk H.-P."/>
        </authorList>
    </citation>
    <scope>NUCLEOTIDE SEQUENCE [LARGE SCALE GENOMIC DNA]</scope>
    <source>
        <strain evidence="13 14">DSM 44786</strain>
    </source>
</reference>
<dbReference type="InterPro" id="IPR014043">
    <property type="entry name" value="Acyl_transferase_dom"/>
</dbReference>
<comment type="cofactor">
    <cofactor evidence="1">
        <name>pantetheine 4'-phosphate</name>
        <dbReference type="ChEBI" id="CHEBI:47942"/>
    </cofactor>
</comment>
<protein>
    <submittedName>
        <fullName evidence="13">Acyl transferase domain-containing protein/thioesterase domain-containing protein/short-subunit dehydrogenase/acyl carrier protein</fullName>
    </submittedName>
</protein>
<dbReference type="EMBL" id="JACHJR010000001">
    <property type="protein sequence ID" value="MBB4946118.1"/>
    <property type="molecule type" value="Genomic_DNA"/>
</dbReference>
<evidence type="ECO:0000256" key="3">
    <source>
        <dbReference type="ARBA" id="ARBA00022450"/>
    </source>
</evidence>
<dbReference type="Gene3D" id="3.40.47.10">
    <property type="match status" value="1"/>
</dbReference>
<dbReference type="InterPro" id="IPR016035">
    <property type="entry name" value="Acyl_Trfase/lysoPLipase"/>
</dbReference>
<evidence type="ECO:0000256" key="6">
    <source>
        <dbReference type="ARBA" id="ARBA00023194"/>
    </source>
</evidence>
<dbReference type="SUPFAM" id="SSF51735">
    <property type="entry name" value="NAD(P)-binding Rossmann-fold domains"/>
    <property type="match status" value="2"/>
</dbReference>
<evidence type="ECO:0000256" key="1">
    <source>
        <dbReference type="ARBA" id="ARBA00001957"/>
    </source>
</evidence>
<evidence type="ECO:0000313" key="14">
    <source>
        <dbReference type="Proteomes" id="UP000573327"/>
    </source>
</evidence>
<sequence>MANLNSDERLVEALRASLKETERLRGQNRKLSAAMREPIAIVGMACRYPGGVTSPEDLWRLVADGVDAVSEFPDNRGWDLESVYDPTGERPNTTYTREGGFLHDAGEFDPAFFGIAPNDTPYVDPQQRLLLEVSWEAFERAGIDPGTLKGSSTGVFAGLMYHDYPFSSAAGSIVSGRVSYTLGLEGPAVTVDTACSSSLVALNLAVQALRSGECSLALAGGVAVMATPETLVEFSRQKGLAKDGRCKAFGATADGTGWSEGAGVLLVERLSDARRNGHPVLAIVRGTAINQDGASNGLTAPNGPAQQRVIRAALANAQLTPADVDAVEAHGTGTTLGDPIEAQALLNTYGQGRAEVAGPLWLGSLKSNLGHTQAAAGVGGIIKMVMAMRHGVLPRTLHVEQPSTQIDWAAGAVELLTEARDWPETGRVRRAAVSSFGISGTNAHVIIEQAPVEEQPEVAAAGLPVLPLVVSAKSAEALRAQAAGLVERLDGERELEPVDVGYSLATTRAVLEHRGVVVGADRAELVAGLRALAEGGGVSGQAKGGRTAFLFTGQGSQRLGMGRELHGAFPVFAAAFDEALGELGGSLREVVWGADADELNRTVNTQRALFAFEVALFRLVESWGVRPDFVSGHSVGEIAAAHVAGVLSLADAAKLVAARGRLMQGLPAGGAMVAIEATEAEVLPLLTDLVSIAAVNGPRSVVVSGDEAAVLEIASGFERTKRLSVSHAFHSPLMDPMLDEFRAVVAGLTFAEPSIAVVASGSFSDPEYWVAHVRDAVRFADSVRELESQGVSRFLEIGPDGILTGLAQQSVDSEDAVLVATVRRDRPEAAALVAALGQLHVSGGAVKWPAFFAGSGARRVDLPTYAFQRKHYWLDAASVTGGDASSIGLLPADHPLLGAVVVSPDGEGVVLTGRLALGTQRWIADHGVLGNVLLPGTAFVELAVRAGDQVGCDVLEELTLQAPLILPPGGSVQVQVAVGEADSEGDRPVTVHSRPEGDEGGAWTLHADGVLTAGGAAPSFDLAQWPPTGATALTLDGVYDRLLAQGYNYGPVFQGLRAAWKRGDDLFAEVALPEVAHAEAARFGLHPALLDAAMHVALVDDGEGKDGEPVLPFVWSGVTLHAAGASSLRVRISPDGPDSVNVVVADGVGVPVLSVRSVVGRPVSSEQLSAGRGVESLFRVEWPVVSVGSGSGALPTWGSSAGDAAAVVLECVTPSGEVPGAVRELAGRVLGVVGEWLGDERFADSRLVVLTRGAVVAADGDVVDVVQAPVWGLVRAAIAENPGRFVLVDWDGAPESGAALSAVVASGESEAAVRAGVVRVPRLAKVGAVDGTVPSVDGTVLVTGGTGGLGAVVARHLVVEHGVTSLLLTSRRGLGAPGAAELVAELEALGASARVAACDVADRAAVRELLSSLERPLAGVVHVAGVMDNGVVTSVTPERLDAVLAPKVDAAWHLHELTAGTELAFFVMFSSAGGMVLAAGQANYAAANTFLDALAIQRRAAGLPATSMAFGLWGVTTGMTQQTHSLEEAEQRMARLGLPALPQAEALALFDASIATGEAVLVPLRIDPKALRTQGDSLPALLRGQVTVRRRAAVGKAEADSLRQRLAGLDAAERERALLAVVLGYAANLLGHSGPEAVESERDFLEAGFDSLSAMELRNLLNKATGLRLPPLVVFDSKTPAALARLMQTELTLEPAVAGPGGQAAPTTGGQLSVPGDEIGRDSLSQLFREAVLSGPMAQAFGLLSAVARTRPSYSSLADLGAVPQPVRLADGPGRPRLVCVSTPMATGGAYQLARLASYFGDVRPVSAVPLSGFVPGEKLADSAEAAIEVLAASVLEAAEGEPFVLVGYSAGGLLAHVTAGYLESVLGIGAEGLVLLDTYRSDSQSRDDLDRGMVISMLEKEHMFGRFDSARLATMGRYVELVPKIVPGRIEAPVLFVQCLETFSAPGAEPAQVTESDDWMAHPWDSSQDVRQVRANHFSMLESEAAATAGAIEDWLAARG</sequence>
<dbReference type="SUPFAM" id="SSF55048">
    <property type="entry name" value="Probable ACP-binding domain of malonyl-CoA ACP transacylase"/>
    <property type="match status" value="1"/>
</dbReference>
<keyword evidence="6" id="KW-0045">Antibiotic biosynthesis</keyword>
<accession>A0A7W7SA64</accession>
<dbReference type="InterPro" id="IPR057326">
    <property type="entry name" value="KR_dom"/>
</dbReference>
<proteinExistence type="predicted"/>
<feature type="domain" description="Carrier" evidence="10">
    <location>
        <begin position="1609"/>
        <end position="1691"/>
    </location>
</feature>
<dbReference type="PROSITE" id="PS50075">
    <property type="entry name" value="CARRIER"/>
    <property type="match status" value="1"/>
</dbReference>
<dbReference type="PANTHER" id="PTHR43775">
    <property type="entry name" value="FATTY ACID SYNTHASE"/>
    <property type="match status" value="1"/>
</dbReference>
<dbReference type="Pfam" id="PF00109">
    <property type="entry name" value="ketoacyl-synt"/>
    <property type="match status" value="1"/>
</dbReference>
<dbReference type="InterPro" id="IPR014030">
    <property type="entry name" value="Ketoacyl_synth_N"/>
</dbReference>